<accession>A0A073CBU8</accession>
<dbReference type="SUPFAM" id="SSF54285">
    <property type="entry name" value="MoaD/ThiS"/>
    <property type="match status" value="1"/>
</dbReference>
<proteinExistence type="predicted"/>
<dbReference type="HOGENOM" id="CLU_114601_1_0_3"/>
<dbReference type="RefSeq" id="WP_042151120.1">
    <property type="nucleotide sequence ID" value="NZ_CM002803.1"/>
</dbReference>
<organism evidence="1 2">
    <name type="scientific">Planktothrix agardhii (strain NIVA-CYA 126/8)</name>
    <dbReference type="NCBI Taxonomy" id="388467"/>
    <lineage>
        <taxon>Bacteria</taxon>
        <taxon>Bacillati</taxon>
        <taxon>Cyanobacteriota</taxon>
        <taxon>Cyanophyceae</taxon>
        <taxon>Oscillatoriophycideae</taxon>
        <taxon>Oscillatoriales</taxon>
        <taxon>Microcoleaceae</taxon>
        <taxon>Planktothrix</taxon>
    </lineage>
</organism>
<dbReference type="PANTHER" id="PTHR38031:SF1">
    <property type="entry name" value="SULFUR CARRIER PROTEIN CYSO"/>
    <property type="match status" value="1"/>
</dbReference>
<dbReference type="InterPro" id="IPR052045">
    <property type="entry name" value="Sulfur_Carrier/Prot_Modifier"/>
</dbReference>
<evidence type="ECO:0000313" key="1">
    <source>
        <dbReference type="EMBL" id="KEI65367.1"/>
    </source>
</evidence>
<dbReference type="AlphaFoldDB" id="A0A073CBU8"/>
<dbReference type="Gene3D" id="3.10.20.30">
    <property type="match status" value="1"/>
</dbReference>
<reference evidence="1 2" key="1">
    <citation type="journal article" date="2014" name="Appl. Environ. Microbiol.">
        <title>Elucidation of insertion elements encoded on plasmids and in vitro construction of shuttle vectors from the toxic cyanobacterium Planktothrix.</title>
        <authorList>
            <person name="Christiansen G."/>
            <person name="Goesmann A."/>
            <person name="Kurmayer R."/>
        </authorList>
    </citation>
    <scope>NUCLEOTIDE SEQUENCE [LARGE SCALE GENOMIC DNA]</scope>
    <source>
        <strain evidence="1 2">NIVA-CYA 126/8</strain>
    </source>
</reference>
<dbReference type="InterPro" id="IPR012675">
    <property type="entry name" value="Beta-grasp_dom_sf"/>
</dbReference>
<evidence type="ECO:0008006" key="3">
    <source>
        <dbReference type="Google" id="ProtNLM"/>
    </source>
</evidence>
<dbReference type="eggNOG" id="COG1977">
    <property type="taxonomic scope" value="Bacteria"/>
</dbReference>
<dbReference type="PANTHER" id="PTHR38031">
    <property type="entry name" value="SULFUR CARRIER PROTEIN SLR0821-RELATED"/>
    <property type="match status" value="1"/>
</dbReference>
<name>A0A073CBU8_PLAA1</name>
<dbReference type="CDD" id="cd17074">
    <property type="entry name" value="Ubl_CysO_like"/>
    <property type="match status" value="1"/>
</dbReference>
<dbReference type="STRING" id="388467.A19Y_0119"/>
<evidence type="ECO:0000313" key="2">
    <source>
        <dbReference type="Proteomes" id="UP000027395"/>
    </source>
</evidence>
<dbReference type="PATRIC" id="fig|388467.6.peg.68"/>
<sequence>MTVKVLIPTPLQKFTKNQAKVECAGSSISELIEDLEASFPGIKKSLCDEKGKPRTFLNFYVNSEDIRFLEGTETKLESGDEVSIVPAVAGG</sequence>
<protein>
    <recommendedName>
        <fullName evidence="3">MoaD</fullName>
    </recommendedName>
</protein>
<dbReference type="Pfam" id="PF02597">
    <property type="entry name" value="ThiS"/>
    <property type="match status" value="1"/>
</dbReference>
<dbReference type="InterPro" id="IPR003749">
    <property type="entry name" value="ThiS/MoaD-like"/>
</dbReference>
<gene>
    <name evidence="1" type="ORF">A19Y_0119</name>
</gene>
<keyword evidence="2" id="KW-1185">Reference proteome</keyword>
<dbReference type="Proteomes" id="UP000027395">
    <property type="component" value="Chromosome"/>
</dbReference>
<dbReference type="InterPro" id="IPR016155">
    <property type="entry name" value="Mopterin_synth/thiamin_S_b"/>
</dbReference>
<dbReference type="EMBL" id="CM002803">
    <property type="protein sequence ID" value="KEI65367.1"/>
    <property type="molecule type" value="Genomic_DNA"/>
</dbReference>